<organism evidence="1">
    <name type="scientific">freshwater metagenome</name>
    <dbReference type="NCBI Taxonomy" id="449393"/>
    <lineage>
        <taxon>unclassified sequences</taxon>
        <taxon>metagenomes</taxon>
        <taxon>ecological metagenomes</taxon>
    </lineage>
</organism>
<name>A0A094QEF6_9ZZZZ</name>
<evidence type="ECO:0000313" key="1">
    <source>
        <dbReference type="EMBL" id="KGA12696.1"/>
    </source>
</evidence>
<comment type="caution">
    <text evidence="1">The sequence shown here is derived from an EMBL/GenBank/DDBJ whole genome shotgun (WGS) entry which is preliminary data.</text>
</comment>
<proteinExistence type="predicted"/>
<dbReference type="AlphaFoldDB" id="A0A094QEF6"/>
<dbReference type="EMBL" id="JNSK01000193">
    <property type="protein sequence ID" value="KGA12696.1"/>
    <property type="molecule type" value="Genomic_DNA"/>
</dbReference>
<gene>
    <name evidence="1" type="ORF">GM50_23735</name>
</gene>
<accession>A0A094QEF6</accession>
<reference evidence="1" key="1">
    <citation type="submission" date="2014-05" db="EMBL/GenBank/DDBJ databases">
        <title>Key roles for freshwater Actinobacteria revealed by deep metagenomic sequencing.</title>
        <authorList>
            <person name="Ghai R."/>
            <person name="Mizuno C.M."/>
            <person name="Picazo A."/>
            <person name="Camacho A."/>
            <person name="Rodriguez-Valera F."/>
        </authorList>
    </citation>
    <scope>NUCLEOTIDE SEQUENCE</scope>
</reference>
<protein>
    <submittedName>
        <fullName evidence="1">Uncharacterized protein</fullName>
    </submittedName>
</protein>
<sequence length="88" mass="10283">MNANLDLLRLRWNEVLDLLESRDRIAWLVFFDARLASFESNVLSLDFSDARKFASSHEYEAVRPKHKESLAHAIKEVLNLDIAIEELR</sequence>